<gene>
    <name evidence="1" type="ORF">HELGO_WM34349</name>
</gene>
<reference evidence="1" key="1">
    <citation type="submission" date="2020-01" db="EMBL/GenBank/DDBJ databases">
        <authorList>
            <person name="Meier V. D."/>
            <person name="Meier V D."/>
        </authorList>
    </citation>
    <scope>NUCLEOTIDE SEQUENCE</scope>
    <source>
        <strain evidence="1">HLG_WM_MAG_02</strain>
    </source>
</reference>
<dbReference type="AlphaFoldDB" id="A0A6S6SW64"/>
<dbReference type="EMBL" id="CACVAZ010000040">
    <property type="protein sequence ID" value="CAA6807535.1"/>
    <property type="molecule type" value="Genomic_DNA"/>
</dbReference>
<evidence type="ECO:0000313" key="1">
    <source>
        <dbReference type="EMBL" id="CAA6807535.1"/>
    </source>
</evidence>
<evidence type="ECO:0008006" key="2">
    <source>
        <dbReference type="Google" id="ProtNLM"/>
    </source>
</evidence>
<name>A0A6S6SW64_9BACT</name>
<accession>A0A6S6SW64</accession>
<organism evidence="1">
    <name type="scientific">uncultured Sulfurovum sp</name>
    <dbReference type="NCBI Taxonomy" id="269237"/>
    <lineage>
        <taxon>Bacteria</taxon>
        <taxon>Pseudomonadati</taxon>
        <taxon>Campylobacterota</taxon>
        <taxon>Epsilonproteobacteria</taxon>
        <taxon>Campylobacterales</taxon>
        <taxon>Sulfurovaceae</taxon>
        <taxon>Sulfurovum</taxon>
        <taxon>environmental samples</taxon>
    </lineage>
</organism>
<proteinExistence type="predicted"/>
<protein>
    <recommendedName>
        <fullName evidence="2">Indole-3-glycerol-phosphate synthase</fullName>
    </recommendedName>
</protein>
<sequence>MKIFGHPWLESEAFYAVFSIEEIAQTPANSLLKLTDLPKNLALAKHCQKNTLHYALEVSSIKEAMFANLLNATYLLCEKELAKKLMPIAQHYLFDTQVLAYIKEDAIEEMAQSGVDGIVIG</sequence>